<dbReference type="Pfam" id="PF00089">
    <property type="entry name" value="Trypsin"/>
    <property type="match status" value="1"/>
</dbReference>
<feature type="signal peptide" evidence="2">
    <location>
        <begin position="1"/>
        <end position="21"/>
    </location>
</feature>
<dbReference type="InterPro" id="IPR043504">
    <property type="entry name" value="Peptidase_S1_PA_chymotrypsin"/>
</dbReference>
<reference evidence="5" key="1">
    <citation type="submission" date="2025-08" db="UniProtKB">
        <authorList>
            <consortium name="RefSeq"/>
        </authorList>
    </citation>
    <scope>IDENTIFICATION</scope>
</reference>
<feature type="chain" id="PRO_5047081158" evidence="2">
    <location>
        <begin position="22"/>
        <end position="278"/>
    </location>
</feature>
<keyword evidence="4" id="KW-1185">Reference proteome</keyword>
<dbReference type="InterPro" id="IPR009003">
    <property type="entry name" value="Peptidase_S1_PA"/>
</dbReference>
<evidence type="ECO:0000256" key="2">
    <source>
        <dbReference type="SAM" id="SignalP"/>
    </source>
</evidence>
<evidence type="ECO:0000259" key="3">
    <source>
        <dbReference type="PROSITE" id="PS50240"/>
    </source>
</evidence>
<evidence type="ECO:0000313" key="4">
    <source>
        <dbReference type="Proteomes" id="UP001652624"/>
    </source>
</evidence>
<name>A0ABM3VWP4_ERIEU</name>
<accession>A0ABM3VWP4</accession>
<dbReference type="PRINTS" id="PR00722">
    <property type="entry name" value="CHYMOTRYPSIN"/>
</dbReference>
<dbReference type="InterPro" id="IPR001314">
    <property type="entry name" value="Peptidase_S1A"/>
</dbReference>
<dbReference type="InterPro" id="IPR001254">
    <property type="entry name" value="Trypsin_dom"/>
</dbReference>
<dbReference type="RefSeq" id="XP_060028645.1">
    <property type="nucleotide sequence ID" value="XM_060172662.1"/>
</dbReference>
<organism evidence="4 5">
    <name type="scientific">Erinaceus europaeus</name>
    <name type="common">Western European hedgehog</name>
    <dbReference type="NCBI Taxonomy" id="9365"/>
    <lineage>
        <taxon>Eukaryota</taxon>
        <taxon>Metazoa</taxon>
        <taxon>Chordata</taxon>
        <taxon>Craniata</taxon>
        <taxon>Vertebrata</taxon>
        <taxon>Euteleostomi</taxon>
        <taxon>Mammalia</taxon>
        <taxon>Eutheria</taxon>
        <taxon>Laurasiatheria</taxon>
        <taxon>Eulipotyphla</taxon>
        <taxon>Erinaceidae</taxon>
        <taxon>Erinaceinae</taxon>
        <taxon>Erinaceus</taxon>
    </lineage>
</organism>
<dbReference type="Gene3D" id="2.40.10.10">
    <property type="entry name" value="Trypsin-like serine proteases"/>
    <property type="match status" value="1"/>
</dbReference>
<sequence length="278" mass="30354">MPLQLWLPLALLLLPATGGRASSLVPEPRIVGGEAAVPRQWPWQVSLQEQGQHVCGGSLISRQWVLTAAHCIFNTLSLWQLRVQLGVSTLYSGPRSSVSLAVRRVVQHPAYNGDALQGADLALLQLERPVPLSLAVKPITLAPPGSNFPPGTLCWVTGWGDVAESEALPRPHRLQEVDVLVMGLQTCRWLYDPEPIPRDMLCAGHMGGKKGFCEGDSGGPLVCQSRDGHWVQAGLVSFSKGCAEPGLPGVYTSVPSYQPWILQQLSSRHRRRRRPHWG</sequence>
<dbReference type="PROSITE" id="PS50240">
    <property type="entry name" value="TRYPSIN_DOM"/>
    <property type="match status" value="1"/>
</dbReference>
<keyword evidence="1" id="KW-1015">Disulfide bond</keyword>
<dbReference type="CDD" id="cd00190">
    <property type="entry name" value="Tryp_SPc"/>
    <property type="match status" value="1"/>
</dbReference>
<proteinExistence type="predicted"/>
<dbReference type="GeneID" id="132533070"/>
<feature type="domain" description="Peptidase S1" evidence="3">
    <location>
        <begin position="30"/>
        <end position="266"/>
    </location>
</feature>
<dbReference type="Proteomes" id="UP001652624">
    <property type="component" value="Chromosome 15"/>
</dbReference>
<dbReference type="SUPFAM" id="SSF50494">
    <property type="entry name" value="Trypsin-like serine proteases"/>
    <property type="match status" value="1"/>
</dbReference>
<keyword evidence="2" id="KW-0732">Signal</keyword>
<dbReference type="PROSITE" id="PS00134">
    <property type="entry name" value="TRYPSIN_HIS"/>
    <property type="match status" value="1"/>
</dbReference>
<gene>
    <name evidence="5" type="primary">LOC132533070</name>
</gene>
<dbReference type="InterPro" id="IPR018114">
    <property type="entry name" value="TRYPSIN_HIS"/>
</dbReference>
<evidence type="ECO:0000256" key="1">
    <source>
        <dbReference type="ARBA" id="ARBA00023157"/>
    </source>
</evidence>
<dbReference type="SMART" id="SM00020">
    <property type="entry name" value="Tryp_SPc"/>
    <property type="match status" value="1"/>
</dbReference>
<dbReference type="PANTHER" id="PTHR24253">
    <property type="entry name" value="TRANSMEMBRANE PROTEASE SERINE"/>
    <property type="match status" value="1"/>
</dbReference>
<protein>
    <submittedName>
        <fullName evidence="5">Serine protease 33-like</fullName>
    </submittedName>
</protein>
<evidence type="ECO:0000313" key="5">
    <source>
        <dbReference type="RefSeq" id="XP_060028645.1"/>
    </source>
</evidence>
<dbReference type="PANTHER" id="PTHR24253:SF100">
    <property type="entry name" value="POLYSERASE-2"/>
    <property type="match status" value="1"/>
</dbReference>